<dbReference type="Proteomes" id="UP000826271">
    <property type="component" value="Unassembled WGS sequence"/>
</dbReference>
<evidence type="ECO:0000256" key="1">
    <source>
        <dbReference type="SAM" id="MobiDB-lite"/>
    </source>
</evidence>
<feature type="compositionally biased region" description="Acidic residues" evidence="1">
    <location>
        <begin position="93"/>
        <end position="110"/>
    </location>
</feature>
<proteinExistence type="predicted"/>
<name>A0AAV6Y777_9LAMI</name>
<dbReference type="EMBL" id="WHWC01000001">
    <property type="protein sequence ID" value="KAG8390734.1"/>
    <property type="molecule type" value="Genomic_DNA"/>
</dbReference>
<gene>
    <name evidence="2" type="ORF">BUALT_Bualt01G0114200</name>
</gene>
<dbReference type="AlphaFoldDB" id="A0AAV6Y777"/>
<organism evidence="2 3">
    <name type="scientific">Buddleja alternifolia</name>
    <dbReference type="NCBI Taxonomy" id="168488"/>
    <lineage>
        <taxon>Eukaryota</taxon>
        <taxon>Viridiplantae</taxon>
        <taxon>Streptophyta</taxon>
        <taxon>Embryophyta</taxon>
        <taxon>Tracheophyta</taxon>
        <taxon>Spermatophyta</taxon>
        <taxon>Magnoliopsida</taxon>
        <taxon>eudicotyledons</taxon>
        <taxon>Gunneridae</taxon>
        <taxon>Pentapetalae</taxon>
        <taxon>asterids</taxon>
        <taxon>lamiids</taxon>
        <taxon>Lamiales</taxon>
        <taxon>Scrophulariaceae</taxon>
        <taxon>Buddlejeae</taxon>
        <taxon>Buddleja</taxon>
    </lineage>
</organism>
<sequence length="170" mass="19339">MSFSPSTSRLSDCKVEQAVPKSFVTRAQVNLRSMLTVRTILGTFEFGVERLAHCYIFERVEWQRIFLSNTNSSASESSCNGHNTFDYLTNDDHENESDDESAPSSEDEGNLENSFEMTVPRTSAFNYKYPRLAKLCIPMQARKNLHLISKKTGVLKMEDSLIDDCTVNFE</sequence>
<evidence type="ECO:0000313" key="2">
    <source>
        <dbReference type="EMBL" id="KAG8390734.1"/>
    </source>
</evidence>
<accession>A0AAV6Y777</accession>
<feature type="region of interest" description="Disordered" evidence="1">
    <location>
        <begin position="85"/>
        <end position="115"/>
    </location>
</feature>
<protein>
    <submittedName>
        <fullName evidence="2">Uncharacterized protein</fullName>
    </submittedName>
</protein>
<comment type="caution">
    <text evidence="2">The sequence shown here is derived from an EMBL/GenBank/DDBJ whole genome shotgun (WGS) entry which is preliminary data.</text>
</comment>
<reference evidence="2" key="1">
    <citation type="submission" date="2019-10" db="EMBL/GenBank/DDBJ databases">
        <authorList>
            <person name="Zhang R."/>
            <person name="Pan Y."/>
            <person name="Wang J."/>
            <person name="Ma R."/>
            <person name="Yu S."/>
        </authorList>
    </citation>
    <scope>NUCLEOTIDE SEQUENCE</scope>
    <source>
        <strain evidence="2">LA-IB0</strain>
        <tissue evidence="2">Leaf</tissue>
    </source>
</reference>
<evidence type="ECO:0000313" key="3">
    <source>
        <dbReference type="Proteomes" id="UP000826271"/>
    </source>
</evidence>
<keyword evidence="3" id="KW-1185">Reference proteome</keyword>